<organism evidence="1">
    <name type="scientific">Rhipicephalus zambeziensis</name>
    <dbReference type="NCBI Taxonomy" id="60191"/>
    <lineage>
        <taxon>Eukaryota</taxon>
        <taxon>Metazoa</taxon>
        <taxon>Ecdysozoa</taxon>
        <taxon>Arthropoda</taxon>
        <taxon>Chelicerata</taxon>
        <taxon>Arachnida</taxon>
        <taxon>Acari</taxon>
        <taxon>Parasitiformes</taxon>
        <taxon>Ixodida</taxon>
        <taxon>Ixodoidea</taxon>
        <taxon>Ixodidae</taxon>
        <taxon>Rhipicephalinae</taxon>
        <taxon>Rhipicephalus</taxon>
        <taxon>Rhipicephalus</taxon>
    </lineage>
</organism>
<name>A0A224Y6X9_9ACAR</name>
<accession>A0A224Y6X9</accession>
<dbReference type="AlphaFoldDB" id="A0A224Y6X9"/>
<proteinExistence type="predicted"/>
<reference evidence="1" key="1">
    <citation type="journal article" date="2017" name="Parasit. Vectors">
        <title>Sialotranscriptomics of Rhipicephalus zambeziensis reveals intricate expression profiles of secretory proteins and suggests tight temporal transcriptional regulation during blood-feeding.</title>
        <authorList>
            <person name="de Castro M.H."/>
            <person name="de Klerk D."/>
            <person name="Pienaar R."/>
            <person name="Rees D.J.G."/>
            <person name="Mans B.J."/>
        </authorList>
    </citation>
    <scope>NUCLEOTIDE SEQUENCE</scope>
    <source>
        <tissue evidence="1">Salivary glands</tissue>
    </source>
</reference>
<dbReference type="EMBL" id="GFPF01002180">
    <property type="protein sequence ID" value="MAA13326.1"/>
    <property type="molecule type" value="Transcribed_RNA"/>
</dbReference>
<evidence type="ECO:0000313" key="1">
    <source>
        <dbReference type="EMBL" id="MAA13326.1"/>
    </source>
</evidence>
<protein>
    <submittedName>
        <fullName evidence="1">Uncharacterized protein</fullName>
    </submittedName>
</protein>
<sequence>MLTHSSSVAENMPEVISNLCTIILNTQTSRPTNVVSHGLTRSHIKAHALTHRWTSYHLKMPWMPDMSQYNAEACCRQFGCTGAMRIVSLRKFGASELGFCLVSL</sequence>